<keyword evidence="2" id="KW-1185">Reference proteome</keyword>
<dbReference type="AlphaFoldDB" id="A0A9X1WY90"/>
<evidence type="ECO:0000313" key="1">
    <source>
        <dbReference type="EMBL" id="MCJ8147196.1"/>
    </source>
</evidence>
<proteinExistence type="predicted"/>
<dbReference type="Proteomes" id="UP001139701">
    <property type="component" value="Unassembled WGS sequence"/>
</dbReference>
<dbReference type="InterPro" id="IPR036895">
    <property type="entry name" value="Uracil-DNA_glycosylase-like_sf"/>
</dbReference>
<gene>
    <name evidence="1" type="ORF">MKI79_09880</name>
</gene>
<sequence length="199" mass="23046">MTDHIETHPLEPFLPSNARLLMLGSFPPPKTRWKMDFYYPNFQNDMWRIAGAVFFDDKDYFIDLENKAFKEQLLKDFLNEKGIAIFDTAYQVIRQKNNASDKFLEIVQVTDLGELLSQIPQCNNILTTGEKATVTLLTQFSTQTQAPKIGQMRIGEISVGNAIRNMALYRLPSTSRAYPLPFTQKVEHYRQFFQHIGML</sequence>
<dbReference type="CDD" id="cd10032">
    <property type="entry name" value="UDG-F6_HDG"/>
    <property type="match status" value="1"/>
</dbReference>
<dbReference type="RefSeq" id="WP_241572828.1">
    <property type="nucleotide sequence ID" value="NZ_JAKUML010000016.1"/>
</dbReference>
<dbReference type="SUPFAM" id="SSF52141">
    <property type="entry name" value="Uracil-DNA glycosylase-like"/>
    <property type="match status" value="1"/>
</dbReference>
<dbReference type="EMBL" id="JAKUML010000016">
    <property type="protein sequence ID" value="MCJ8147196.1"/>
    <property type="molecule type" value="Genomic_DNA"/>
</dbReference>
<protein>
    <submittedName>
        <fullName evidence="1">Uracil-DNA glycosylase family protein</fullName>
    </submittedName>
</protein>
<comment type="caution">
    <text evidence="1">The sequence shown here is derived from an EMBL/GenBank/DDBJ whole genome shotgun (WGS) entry which is preliminary data.</text>
</comment>
<reference evidence="1" key="1">
    <citation type="submission" date="2022-02" db="EMBL/GenBank/DDBJ databases">
        <title>Acinetobacter A3.8 sp. nov., isolated from Sediment (Zhairuo Island).</title>
        <authorList>
            <person name="Zheng K."/>
        </authorList>
    </citation>
    <scope>NUCLEOTIDE SEQUENCE</scope>
    <source>
        <strain evidence="1">A3.8</strain>
    </source>
</reference>
<dbReference type="Gene3D" id="3.40.470.10">
    <property type="entry name" value="Uracil-DNA glycosylase-like domain"/>
    <property type="match status" value="1"/>
</dbReference>
<evidence type="ECO:0000313" key="2">
    <source>
        <dbReference type="Proteomes" id="UP001139701"/>
    </source>
</evidence>
<organism evidence="1 2">
    <name type="scientific">Acinetobacter sedimenti</name>
    <dbReference type="NCBI Taxonomy" id="2919922"/>
    <lineage>
        <taxon>Bacteria</taxon>
        <taxon>Pseudomonadati</taxon>
        <taxon>Pseudomonadota</taxon>
        <taxon>Gammaproteobacteria</taxon>
        <taxon>Moraxellales</taxon>
        <taxon>Moraxellaceae</taxon>
        <taxon>Acinetobacter</taxon>
    </lineage>
</organism>
<accession>A0A9X1WY90</accession>
<name>A0A9X1WY90_9GAMM</name>